<accession>A0A699ZCK1</accession>
<evidence type="ECO:0000256" key="1">
    <source>
        <dbReference type="SAM" id="MobiDB-lite"/>
    </source>
</evidence>
<reference evidence="2 3" key="1">
    <citation type="submission" date="2020-02" db="EMBL/GenBank/DDBJ databases">
        <title>Draft genome sequence of Haematococcus lacustris strain NIES-144.</title>
        <authorList>
            <person name="Morimoto D."/>
            <person name="Nakagawa S."/>
            <person name="Yoshida T."/>
            <person name="Sawayama S."/>
        </authorList>
    </citation>
    <scope>NUCLEOTIDE SEQUENCE [LARGE SCALE GENOMIC DNA]</scope>
    <source>
        <strain evidence="2 3">NIES-144</strain>
    </source>
</reference>
<proteinExistence type="predicted"/>
<protein>
    <submittedName>
        <fullName evidence="2">Uncharacterized protein</fullName>
    </submittedName>
</protein>
<feature type="region of interest" description="Disordered" evidence="1">
    <location>
        <begin position="1"/>
        <end position="25"/>
    </location>
</feature>
<feature type="compositionally biased region" description="Polar residues" evidence="1">
    <location>
        <begin position="1"/>
        <end position="18"/>
    </location>
</feature>
<gene>
    <name evidence="2" type="ORF">HaLaN_13458</name>
</gene>
<organism evidence="2 3">
    <name type="scientific">Haematococcus lacustris</name>
    <name type="common">Green alga</name>
    <name type="synonym">Haematococcus pluvialis</name>
    <dbReference type="NCBI Taxonomy" id="44745"/>
    <lineage>
        <taxon>Eukaryota</taxon>
        <taxon>Viridiplantae</taxon>
        <taxon>Chlorophyta</taxon>
        <taxon>core chlorophytes</taxon>
        <taxon>Chlorophyceae</taxon>
        <taxon>CS clade</taxon>
        <taxon>Chlamydomonadales</taxon>
        <taxon>Haematococcaceae</taxon>
        <taxon>Haematococcus</taxon>
    </lineage>
</organism>
<comment type="caution">
    <text evidence="2">The sequence shown here is derived from an EMBL/GenBank/DDBJ whole genome shotgun (WGS) entry which is preliminary data.</text>
</comment>
<name>A0A699ZCK1_HAELA</name>
<evidence type="ECO:0000313" key="2">
    <source>
        <dbReference type="EMBL" id="GFH16936.1"/>
    </source>
</evidence>
<evidence type="ECO:0000313" key="3">
    <source>
        <dbReference type="Proteomes" id="UP000485058"/>
    </source>
</evidence>
<dbReference type="AlphaFoldDB" id="A0A699ZCK1"/>
<sequence>MQASHDSQKSAEGSQGSSVALGAAPAASQGSSVEYELSQEDVGPHRTASYLARLGQNFNAAGVGFFLSIFADLSQSNVAPQLQASLQRCKDVFGATAVGLYSNSAGLEQYDPQAS</sequence>
<keyword evidence="3" id="KW-1185">Reference proteome</keyword>
<dbReference type="Proteomes" id="UP000485058">
    <property type="component" value="Unassembled WGS sequence"/>
</dbReference>
<dbReference type="EMBL" id="BLLF01001072">
    <property type="protein sequence ID" value="GFH16936.1"/>
    <property type="molecule type" value="Genomic_DNA"/>
</dbReference>